<keyword evidence="2" id="KW-0539">Nucleus</keyword>
<feature type="region of interest" description="Disordered" evidence="3">
    <location>
        <begin position="22"/>
        <end position="49"/>
    </location>
</feature>
<dbReference type="InterPro" id="IPR051992">
    <property type="entry name" value="OxStress_Response_Reg"/>
</dbReference>
<feature type="compositionally biased region" description="Low complexity" evidence="3">
    <location>
        <begin position="22"/>
        <end position="36"/>
    </location>
</feature>
<dbReference type="AlphaFoldDB" id="A0A6D2JXC8"/>
<evidence type="ECO:0000313" key="6">
    <source>
        <dbReference type="Proteomes" id="UP000467841"/>
    </source>
</evidence>
<dbReference type="GO" id="GO:0006950">
    <property type="term" value="P:response to stress"/>
    <property type="evidence" value="ECO:0007669"/>
    <property type="project" value="UniProtKB-ARBA"/>
</dbReference>
<dbReference type="Proteomes" id="UP000467841">
    <property type="component" value="Unassembled WGS sequence"/>
</dbReference>
<evidence type="ECO:0000256" key="2">
    <source>
        <dbReference type="ARBA" id="ARBA00023242"/>
    </source>
</evidence>
<dbReference type="PANTHER" id="PTHR33172:SF107">
    <property type="entry name" value="PROTEIN OXIDATIVE STRESS 3 LIKE 2"/>
    <property type="match status" value="1"/>
</dbReference>
<dbReference type="GO" id="GO:0005634">
    <property type="term" value="C:nucleus"/>
    <property type="evidence" value="ECO:0007669"/>
    <property type="project" value="UniProtKB-SubCell"/>
</dbReference>
<accession>A0A6D2JXC8</accession>
<reference evidence="4 6" key="1">
    <citation type="submission" date="2020-01" db="EMBL/GenBank/DDBJ databases">
        <authorList>
            <person name="Mishra B."/>
        </authorList>
    </citation>
    <scope>NUCLEOTIDE SEQUENCE [LARGE SCALE GENOMIC DNA]</scope>
</reference>
<evidence type="ECO:0000313" key="4">
    <source>
        <dbReference type="EMBL" id="CAA7041795.1"/>
    </source>
</evidence>
<evidence type="ECO:0000256" key="3">
    <source>
        <dbReference type="SAM" id="MobiDB-lite"/>
    </source>
</evidence>
<dbReference type="OrthoDB" id="691484at2759"/>
<evidence type="ECO:0000313" key="5">
    <source>
        <dbReference type="EMBL" id="CAA7048556.1"/>
    </source>
</evidence>
<dbReference type="EMBL" id="CACVBM020001251">
    <property type="protein sequence ID" value="CAA7041795.1"/>
    <property type="molecule type" value="Genomic_DNA"/>
</dbReference>
<proteinExistence type="predicted"/>
<evidence type="ECO:0000256" key="1">
    <source>
        <dbReference type="ARBA" id="ARBA00004123"/>
    </source>
</evidence>
<sequence>MLIVTDKLDRGQGKRFTAKFGSFSSSSSSVSIGVNSSDDEAGENEAESRYKGPLDTMDALQEVLPIRRGISKFYNGKSTSFRSLADVESMQVKDVGRPENLFTRRRRNHFNHRMCSRGGISKKPVKTTITMVSSSDDDSYSTSPLPRDHRMMTTLPPLHETQKSNESVGNRTVPVVASPRCFQTPAGRNIHNVIC</sequence>
<comment type="subcellular location">
    <subcellularLocation>
        <location evidence="1">Nucleus</location>
    </subcellularLocation>
</comment>
<dbReference type="PANTHER" id="PTHR33172">
    <property type="entry name" value="OS08G0516900 PROTEIN"/>
    <property type="match status" value="1"/>
</dbReference>
<organism evidence="4 6">
    <name type="scientific">Microthlaspi erraticum</name>
    <dbReference type="NCBI Taxonomy" id="1685480"/>
    <lineage>
        <taxon>Eukaryota</taxon>
        <taxon>Viridiplantae</taxon>
        <taxon>Streptophyta</taxon>
        <taxon>Embryophyta</taxon>
        <taxon>Tracheophyta</taxon>
        <taxon>Spermatophyta</taxon>
        <taxon>Magnoliopsida</taxon>
        <taxon>eudicotyledons</taxon>
        <taxon>Gunneridae</taxon>
        <taxon>Pentapetalae</taxon>
        <taxon>rosids</taxon>
        <taxon>malvids</taxon>
        <taxon>Brassicales</taxon>
        <taxon>Brassicaceae</taxon>
        <taxon>Coluteocarpeae</taxon>
        <taxon>Microthlaspi</taxon>
    </lineage>
</organism>
<name>A0A6D2JXC8_9BRAS</name>
<protein>
    <submittedName>
        <fullName evidence="4">Uncharacterized protein</fullName>
    </submittedName>
</protein>
<gene>
    <name evidence="4" type="ORF">MERR_LOCUS29030</name>
    <name evidence="5" type="ORF">MERR_LOCUS35791</name>
</gene>
<keyword evidence="6" id="KW-1185">Reference proteome</keyword>
<dbReference type="EMBL" id="CACVBM020001387">
    <property type="protein sequence ID" value="CAA7048556.1"/>
    <property type="molecule type" value="Genomic_DNA"/>
</dbReference>